<evidence type="ECO:0000256" key="2">
    <source>
        <dbReference type="SAM" id="MobiDB-lite"/>
    </source>
</evidence>
<keyword evidence="1" id="KW-0863">Zinc-finger</keyword>
<evidence type="ECO:0000256" key="1">
    <source>
        <dbReference type="PROSITE-ProRule" id="PRU00042"/>
    </source>
</evidence>
<dbReference type="Gene3D" id="3.30.160.60">
    <property type="entry name" value="Classic Zinc Finger"/>
    <property type="match status" value="1"/>
</dbReference>
<feature type="domain" description="C2H2-type" evidence="3">
    <location>
        <begin position="497"/>
        <end position="525"/>
    </location>
</feature>
<comment type="caution">
    <text evidence="4">The sequence shown here is derived from an EMBL/GenBank/DDBJ whole genome shotgun (WGS) entry which is preliminary data.</text>
</comment>
<evidence type="ECO:0000313" key="4">
    <source>
        <dbReference type="EMBL" id="KAK6361395.1"/>
    </source>
</evidence>
<evidence type="ECO:0000313" key="5">
    <source>
        <dbReference type="Proteomes" id="UP001373714"/>
    </source>
</evidence>
<gene>
    <name evidence="4" type="ORF">TWF730_005127</name>
</gene>
<keyword evidence="1" id="KW-0862">Zinc</keyword>
<name>A0AAV9VHC7_9PEZI</name>
<dbReference type="PROSITE" id="PS50157">
    <property type="entry name" value="ZINC_FINGER_C2H2_2"/>
    <property type="match status" value="1"/>
</dbReference>
<keyword evidence="1" id="KW-0479">Metal-binding</keyword>
<proteinExistence type="predicted"/>
<feature type="compositionally biased region" description="Acidic residues" evidence="2">
    <location>
        <begin position="110"/>
        <end position="120"/>
    </location>
</feature>
<dbReference type="InterPro" id="IPR013087">
    <property type="entry name" value="Znf_C2H2_type"/>
</dbReference>
<reference evidence="4 5" key="1">
    <citation type="submission" date="2019-10" db="EMBL/GenBank/DDBJ databases">
        <authorList>
            <person name="Palmer J.M."/>
        </authorList>
    </citation>
    <scope>NUCLEOTIDE SEQUENCE [LARGE SCALE GENOMIC DNA]</scope>
    <source>
        <strain evidence="4 5">TWF730</strain>
    </source>
</reference>
<dbReference type="PROSITE" id="PS00028">
    <property type="entry name" value="ZINC_FINGER_C2H2_1"/>
    <property type="match status" value="1"/>
</dbReference>
<keyword evidence="5" id="KW-1185">Reference proteome</keyword>
<accession>A0AAV9VHC7</accession>
<feature type="compositionally biased region" description="Basic and acidic residues" evidence="2">
    <location>
        <begin position="61"/>
        <end position="76"/>
    </location>
</feature>
<dbReference type="EMBL" id="JAVHNS010000002">
    <property type="protein sequence ID" value="KAK6361395.1"/>
    <property type="molecule type" value="Genomic_DNA"/>
</dbReference>
<sequence length="582" mass="64566">MWTTVLGFQNPTLSEKMASIGNEPRDHEALKKPLDVLRFPSEPLKRGWAFSFATTNNDGGNKGRESDDHEGGHDCGCDDGTNGEGDSGNKGEGNDYEEGGHQYGCGDGTNGEDDGEDGGEGDGTGWVFWAGPDWLVEGPHRINLNQSSRTTKAPVENSNVRDPGFNHRFHTSSLKALRKLQLGSSQKTASAQLREFVRDLGTVRDITKLGLESAQSFLDGNQPSQLKAAYSFLHVAYAISQAGKGTANELEPQVFKEDLEVFRSCLPSTSEEPDQPSQQDLFDEIKAIMWQELQEGLQWVSSHDKSQFQSAMSSLTTVDAALLRVSHAPMGQAAIIVSLILETIVFQEFITIVSRLACHQLYFLYLSALAESLTQWMHYLPTSTTYSGGDVCVLCGCPNSLQATSIPCEICRITHNAISDTETDIIIKFCWRVASYSEERASRKHPTVLDPETSYPLSPFFSPPPPPASPPPVLLQRPVKVSGVSGVRRRRETRGRFRCSTCNKDFSSDQALSRHIGAKHDPQAIRQSMECGYQGCTVRRSRIVSTKYGVRDDNMRHHMKKDHRLDSEQLRVWAEEYAQRDS</sequence>
<evidence type="ECO:0000259" key="3">
    <source>
        <dbReference type="PROSITE" id="PS50157"/>
    </source>
</evidence>
<organism evidence="4 5">
    <name type="scientific">Orbilia blumenaviensis</name>
    <dbReference type="NCBI Taxonomy" id="1796055"/>
    <lineage>
        <taxon>Eukaryota</taxon>
        <taxon>Fungi</taxon>
        <taxon>Dikarya</taxon>
        <taxon>Ascomycota</taxon>
        <taxon>Pezizomycotina</taxon>
        <taxon>Orbiliomycetes</taxon>
        <taxon>Orbiliales</taxon>
        <taxon>Orbiliaceae</taxon>
        <taxon>Orbilia</taxon>
    </lineage>
</organism>
<feature type="region of interest" description="Disordered" evidence="2">
    <location>
        <begin position="51"/>
        <end position="124"/>
    </location>
</feature>
<dbReference type="Proteomes" id="UP001373714">
    <property type="component" value="Unassembled WGS sequence"/>
</dbReference>
<protein>
    <recommendedName>
        <fullName evidence="3">C2H2-type domain-containing protein</fullName>
    </recommendedName>
</protein>
<dbReference type="AlphaFoldDB" id="A0AAV9VHC7"/>
<dbReference type="GO" id="GO:0008270">
    <property type="term" value="F:zinc ion binding"/>
    <property type="evidence" value="ECO:0007669"/>
    <property type="project" value="UniProtKB-KW"/>
</dbReference>